<dbReference type="GO" id="GO:0003677">
    <property type="term" value="F:DNA binding"/>
    <property type="evidence" value="ECO:0007669"/>
    <property type="project" value="UniProtKB-KW"/>
</dbReference>
<dbReference type="OMA" id="SMENILH"/>
<dbReference type="GO" id="GO:0008270">
    <property type="term" value="F:zinc ion binding"/>
    <property type="evidence" value="ECO:0007669"/>
    <property type="project" value="InterPro"/>
</dbReference>
<organism evidence="5">
    <name type="scientific">Chaetomium thermophilum (strain DSM 1495 / CBS 144.50 / IMI 039719)</name>
    <name type="common">Thermochaetoides thermophila</name>
    <dbReference type="NCBI Taxonomy" id="759272"/>
    <lineage>
        <taxon>Eukaryota</taxon>
        <taxon>Fungi</taxon>
        <taxon>Dikarya</taxon>
        <taxon>Ascomycota</taxon>
        <taxon>Pezizomycotina</taxon>
        <taxon>Sordariomycetes</taxon>
        <taxon>Sordariomycetidae</taxon>
        <taxon>Sordariales</taxon>
        <taxon>Chaetomiaceae</taxon>
        <taxon>Thermochaetoides</taxon>
    </lineage>
</organism>
<feature type="region of interest" description="Disordered" evidence="2">
    <location>
        <begin position="1"/>
        <end position="23"/>
    </location>
</feature>
<dbReference type="Proteomes" id="UP000008066">
    <property type="component" value="Unassembled WGS sequence"/>
</dbReference>
<feature type="region of interest" description="Disordered" evidence="2">
    <location>
        <begin position="361"/>
        <end position="400"/>
    </location>
</feature>
<accession>G0SDT9</accession>
<dbReference type="SMART" id="SM00066">
    <property type="entry name" value="GAL4"/>
    <property type="match status" value="1"/>
</dbReference>
<name>G0SDT9_CHATD</name>
<evidence type="ECO:0000313" key="5">
    <source>
        <dbReference type="Proteomes" id="UP000008066"/>
    </source>
</evidence>
<feature type="region of interest" description="Disordered" evidence="2">
    <location>
        <begin position="269"/>
        <end position="315"/>
    </location>
</feature>
<dbReference type="eggNOG" id="ENOG502SAWI">
    <property type="taxonomic scope" value="Eukaryota"/>
</dbReference>
<dbReference type="OrthoDB" id="4150467at2759"/>
<dbReference type="EMBL" id="GL988045">
    <property type="protein sequence ID" value="EGS18690.1"/>
    <property type="molecule type" value="Genomic_DNA"/>
</dbReference>
<feature type="domain" description="Zn(2)-C6 fungal-type" evidence="3">
    <location>
        <begin position="523"/>
        <end position="555"/>
    </location>
</feature>
<dbReference type="RefSeq" id="XP_006695635.1">
    <property type="nucleotide sequence ID" value="XM_006695572.1"/>
</dbReference>
<proteinExistence type="predicted"/>
<feature type="compositionally biased region" description="Low complexity" evidence="2">
    <location>
        <begin position="375"/>
        <end position="389"/>
    </location>
</feature>
<feature type="compositionally biased region" description="Polar residues" evidence="2">
    <location>
        <begin position="271"/>
        <end position="280"/>
    </location>
</feature>
<dbReference type="CDD" id="cd00067">
    <property type="entry name" value="GAL4"/>
    <property type="match status" value="1"/>
</dbReference>
<dbReference type="GO" id="GO:0000981">
    <property type="term" value="F:DNA-binding transcription factor activity, RNA polymerase II-specific"/>
    <property type="evidence" value="ECO:0007669"/>
    <property type="project" value="InterPro"/>
</dbReference>
<feature type="compositionally biased region" description="Acidic residues" evidence="2">
    <location>
        <begin position="427"/>
        <end position="438"/>
    </location>
</feature>
<dbReference type="AlphaFoldDB" id="G0SDT9"/>
<keyword evidence="1" id="KW-0539">Nucleus</keyword>
<gene>
    <name evidence="4" type="ORF">CTHT_0052970</name>
</gene>
<dbReference type="PROSITE" id="PS50048">
    <property type="entry name" value="ZN2_CY6_FUNGAL_2"/>
    <property type="match status" value="1"/>
</dbReference>
<keyword evidence="5" id="KW-1185">Reference proteome</keyword>
<reference evidence="4 5" key="1">
    <citation type="journal article" date="2011" name="Cell">
        <title>Insight into structure and assembly of the nuclear pore complex by utilizing the genome of a eukaryotic thermophile.</title>
        <authorList>
            <person name="Amlacher S."/>
            <person name="Sarges P."/>
            <person name="Flemming D."/>
            <person name="van Noort V."/>
            <person name="Kunze R."/>
            <person name="Devos D.P."/>
            <person name="Arumugam M."/>
            <person name="Bork P."/>
            <person name="Hurt E."/>
        </authorList>
    </citation>
    <scope>NUCLEOTIDE SEQUENCE [LARGE SCALE GENOMIC DNA]</scope>
    <source>
        <strain evidence="5">DSM 1495 / CBS 144.50 / IMI 039719</strain>
    </source>
</reference>
<feature type="region of interest" description="Disordered" evidence="2">
    <location>
        <begin position="120"/>
        <end position="225"/>
    </location>
</feature>
<evidence type="ECO:0000256" key="2">
    <source>
        <dbReference type="SAM" id="MobiDB-lite"/>
    </source>
</evidence>
<evidence type="ECO:0000256" key="1">
    <source>
        <dbReference type="ARBA" id="ARBA00023242"/>
    </source>
</evidence>
<dbReference type="HOGENOM" id="CLU_011074_1_0_1"/>
<feature type="compositionally biased region" description="Basic residues" evidence="2">
    <location>
        <begin position="468"/>
        <end position="479"/>
    </location>
</feature>
<dbReference type="KEGG" id="cthr:CTHT_0052970"/>
<keyword evidence="4" id="KW-0238">DNA-binding</keyword>
<feature type="region of interest" description="Disordered" evidence="2">
    <location>
        <begin position="416"/>
        <end position="497"/>
    </location>
</feature>
<feature type="compositionally biased region" description="Polar residues" evidence="2">
    <location>
        <begin position="192"/>
        <end position="207"/>
    </location>
</feature>
<dbReference type="GeneID" id="18259335"/>
<evidence type="ECO:0000313" key="4">
    <source>
        <dbReference type="EMBL" id="EGS18690.1"/>
    </source>
</evidence>
<dbReference type="InterPro" id="IPR001138">
    <property type="entry name" value="Zn2Cys6_DnaBD"/>
</dbReference>
<evidence type="ECO:0000259" key="3">
    <source>
        <dbReference type="PROSITE" id="PS50048"/>
    </source>
</evidence>
<protein>
    <submittedName>
        <fullName evidence="4">Gal4-like Zn(II)2Cys6 binuclear cluster DNA-binding domain-containing protein</fullName>
    </submittedName>
</protein>
<feature type="compositionally biased region" description="Polar residues" evidence="2">
    <location>
        <begin position="288"/>
        <end position="307"/>
    </location>
</feature>
<sequence>MSTATHNGVGPVPGLESGSISPRTPALPKTVQFILVFKDNTHRARLPLRVSIWPHDSTDSIITTVKNFYGIYSGPGFSKGVSFEDEKGNILIARYENFTDGMMVFVRIIDQPIEPELYSPTSGPMYGIDPLSKPSESDRARTSRLRSPSPNGSGRGRRSTPAETNSTNGNSKKGRSRSSKNRGPQNEDGNADSANGYTSGDNAPKSSSGRKEQLPPADITIENIVEGGRRKRAKFESSELPLFAPPQMPAVTSNPSVSPVRRFEARHSLPYIQTGQNPFSTPRPPLTSPQSYNPSYSGSAPYNPANTDSRRSRGSFGYPSGQGMGPGMQFVPTPEPTVGSCMSEEDKDVAIQLMRLGEMSNHGRASASTVDDGFSGRADASSTGATSDAESLAPEDMHAGQRQKLDAMGNHKKIFNNTDGTFHAEASGDEADDSDVDDSLPPSVVKKPKATGLNGTGRARSMPANKAKTTKTAKPKLKKAPAAVGPMSPASLPASRKQSINSNAAFPLPLGEEETPDLSTKPRCQRCRKSKKGCDRQRPCGRCRDAGIPADQCISEDEGNGRKGRYGRHMGVPIKREDMPPPATAPTAAVMTGATTAAMLLPAAPIAPASAIAGLASPSAAGKDKKRKR</sequence>